<dbReference type="PROSITE" id="PS50181">
    <property type="entry name" value="FBOX"/>
    <property type="match status" value="1"/>
</dbReference>
<dbReference type="Pfam" id="PF12937">
    <property type="entry name" value="F-box-like"/>
    <property type="match status" value="1"/>
</dbReference>
<dbReference type="InterPro" id="IPR036047">
    <property type="entry name" value="F-box-like_dom_sf"/>
</dbReference>
<keyword evidence="3" id="KW-1185">Reference proteome</keyword>
<dbReference type="InterPro" id="IPR001810">
    <property type="entry name" value="F-box_dom"/>
</dbReference>
<organism evidence="2 3">
    <name type="scientific">Mycena albidolilacea</name>
    <dbReference type="NCBI Taxonomy" id="1033008"/>
    <lineage>
        <taxon>Eukaryota</taxon>
        <taxon>Fungi</taxon>
        <taxon>Dikarya</taxon>
        <taxon>Basidiomycota</taxon>
        <taxon>Agaricomycotina</taxon>
        <taxon>Agaricomycetes</taxon>
        <taxon>Agaricomycetidae</taxon>
        <taxon>Agaricales</taxon>
        <taxon>Marasmiineae</taxon>
        <taxon>Mycenaceae</taxon>
        <taxon>Mycena</taxon>
    </lineage>
</organism>
<evidence type="ECO:0000313" key="3">
    <source>
        <dbReference type="Proteomes" id="UP001218218"/>
    </source>
</evidence>
<dbReference type="Gene3D" id="1.20.1280.50">
    <property type="match status" value="1"/>
</dbReference>
<gene>
    <name evidence="2" type="ORF">DFH08DRAFT_1081574</name>
</gene>
<feature type="domain" description="F-box" evidence="1">
    <location>
        <begin position="32"/>
        <end position="83"/>
    </location>
</feature>
<dbReference type="EMBL" id="JARIHO010000023">
    <property type="protein sequence ID" value="KAJ7343392.1"/>
    <property type="molecule type" value="Genomic_DNA"/>
</dbReference>
<reference evidence="2" key="1">
    <citation type="submission" date="2023-03" db="EMBL/GenBank/DDBJ databases">
        <title>Massive genome expansion in bonnet fungi (Mycena s.s.) driven by repeated elements and novel gene families across ecological guilds.</title>
        <authorList>
            <consortium name="Lawrence Berkeley National Laboratory"/>
            <person name="Harder C.B."/>
            <person name="Miyauchi S."/>
            <person name="Viragh M."/>
            <person name="Kuo A."/>
            <person name="Thoen E."/>
            <person name="Andreopoulos B."/>
            <person name="Lu D."/>
            <person name="Skrede I."/>
            <person name="Drula E."/>
            <person name="Henrissat B."/>
            <person name="Morin E."/>
            <person name="Kohler A."/>
            <person name="Barry K."/>
            <person name="LaButti K."/>
            <person name="Morin E."/>
            <person name="Salamov A."/>
            <person name="Lipzen A."/>
            <person name="Mereny Z."/>
            <person name="Hegedus B."/>
            <person name="Baldrian P."/>
            <person name="Stursova M."/>
            <person name="Weitz H."/>
            <person name="Taylor A."/>
            <person name="Grigoriev I.V."/>
            <person name="Nagy L.G."/>
            <person name="Martin F."/>
            <person name="Kauserud H."/>
        </authorList>
    </citation>
    <scope>NUCLEOTIDE SEQUENCE</scope>
    <source>
        <strain evidence="2">CBHHK002</strain>
    </source>
</reference>
<sequence length="182" mass="20475">MNISDSRLPILWRPQNRTFLASAVEFTWFYVATSPTDFPPELLPRIFLQLSYISSLRAEAVCVQWNAIVAQDPELSVQMFKKRSKLYVKSANLDSPSTECKAITVQLHPGMNELSYIMGEELALADEFLSIPVVIMTKLVVTGPGLSYKIKVINPKGIKPMDVFVAMEKDFVAGIHRFYGSI</sequence>
<dbReference type="SUPFAM" id="SSF81383">
    <property type="entry name" value="F-box domain"/>
    <property type="match status" value="1"/>
</dbReference>
<name>A0AAD6ZY85_9AGAR</name>
<dbReference type="AlphaFoldDB" id="A0AAD6ZY85"/>
<comment type="caution">
    <text evidence="2">The sequence shown here is derived from an EMBL/GenBank/DDBJ whole genome shotgun (WGS) entry which is preliminary data.</text>
</comment>
<protein>
    <recommendedName>
        <fullName evidence="1">F-box domain-containing protein</fullName>
    </recommendedName>
</protein>
<accession>A0AAD6ZY85</accession>
<evidence type="ECO:0000313" key="2">
    <source>
        <dbReference type="EMBL" id="KAJ7343392.1"/>
    </source>
</evidence>
<proteinExistence type="predicted"/>
<evidence type="ECO:0000259" key="1">
    <source>
        <dbReference type="PROSITE" id="PS50181"/>
    </source>
</evidence>
<dbReference type="Proteomes" id="UP001218218">
    <property type="component" value="Unassembled WGS sequence"/>
</dbReference>